<evidence type="ECO:0000259" key="1">
    <source>
        <dbReference type="PROSITE" id="PS50075"/>
    </source>
</evidence>
<accession>A0A1H0BSF0</accession>
<sequence>MPEETVALEEILAELKAFVEKRFLPEGTAGLDTDAPLLQLGILTSLNTTELIAHIQDQYRLYIPPEHIVGRNFKTLDAISGLVFRLQGDPAAMA</sequence>
<feature type="domain" description="Carrier" evidence="1">
    <location>
        <begin position="6"/>
        <end position="87"/>
    </location>
</feature>
<dbReference type="Gene3D" id="1.10.1200.10">
    <property type="entry name" value="ACP-like"/>
    <property type="match status" value="1"/>
</dbReference>
<name>A0A1H0BSF0_9ACTN</name>
<organism evidence="2 3">
    <name type="scientific">Actinacidiphila guanduensis</name>
    <dbReference type="NCBI Taxonomy" id="310781"/>
    <lineage>
        <taxon>Bacteria</taxon>
        <taxon>Bacillati</taxon>
        <taxon>Actinomycetota</taxon>
        <taxon>Actinomycetes</taxon>
        <taxon>Kitasatosporales</taxon>
        <taxon>Streptomycetaceae</taxon>
        <taxon>Actinacidiphila</taxon>
    </lineage>
</organism>
<dbReference type="RefSeq" id="WP_093784062.1">
    <property type="nucleotide sequence ID" value="NZ_FNIE01000004.1"/>
</dbReference>
<gene>
    <name evidence="2" type="ORF">SAMN05216259_104286</name>
</gene>
<protein>
    <submittedName>
        <fullName evidence="2">Phosphopantetheine attachment site</fullName>
    </submittedName>
</protein>
<dbReference type="Pfam" id="PF00550">
    <property type="entry name" value="PP-binding"/>
    <property type="match status" value="1"/>
</dbReference>
<dbReference type="AlphaFoldDB" id="A0A1H0BSF0"/>
<evidence type="ECO:0000313" key="2">
    <source>
        <dbReference type="EMBL" id="SDN48507.1"/>
    </source>
</evidence>
<dbReference type="SUPFAM" id="SSF47336">
    <property type="entry name" value="ACP-like"/>
    <property type="match status" value="1"/>
</dbReference>
<dbReference type="OrthoDB" id="5383272at2"/>
<dbReference type="STRING" id="310781.SAMN05216259_104286"/>
<dbReference type="EMBL" id="FNIE01000004">
    <property type="protein sequence ID" value="SDN48507.1"/>
    <property type="molecule type" value="Genomic_DNA"/>
</dbReference>
<dbReference type="PROSITE" id="PS50075">
    <property type="entry name" value="CARRIER"/>
    <property type="match status" value="1"/>
</dbReference>
<keyword evidence="3" id="KW-1185">Reference proteome</keyword>
<dbReference type="InterPro" id="IPR009081">
    <property type="entry name" value="PP-bd_ACP"/>
</dbReference>
<reference evidence="2 3" key="1">
    <citation type="submission" date="2016-10" db="EMBL/GenBank/DDBJ databases">
        <authorList>
            <person name="de Groot N.N."/>
        </authorList>
    </citation>
    <scope>NUCLEOTIDE SEQUENCE [LARGE SCALE GENOMIC DNA]</scope>
    <source>
        <strain evidence="2 3">CGMCC 4.2022</strain>
    </source>
</reference>
<dbReference type="InterPro" id="IPR036736">
    <property type="entry name" value="ACP-like_sf"/>
</dbReference>
<evidence type="ECO:0000313" key="3">
    <source>
        <dbReference type="Proteomes" id="UP000199341"/>
    </source>
</evidence>
<dbReference type="Proteomes" id="UP000199341">
    <property type="component" value="Unassembled WGS sequence"/>
</dbReference>
<proteinExistence type="predicted"/>